<dbReference type="SMART" id="SM00046">
    <property type="entry name" value="DAGKc"/>
    <property type="match status" value="1"/>
</dbReference>
<feature type="domain" description="DAGKc" evidence="3">
    <location>
        <begin position="1"/>
        <end position="132"/>
    </location>
</feature>
<organism evidence="4 5">
    <name type="scientific">Ligilactobacillus acidipiscis</name>
    <dbReference type="NCBI Taxonomy" id="89059"/>
    <lineage>
        <taxon>Bacteria</taxon>
        <taxon>Bacillati</taxon>
        <taxon>Bacillota</taxon>
        <taxon>Bacilli</taxon>
        <taxon>Lactobacillales</taxon>
        <taxon>Lactobacillaceae</taxon>
        <taxon>Ligilactobacillus</taxon>
    </lineage>
</organism>
<reference evidence="4 5" key="1">
    <citation type="journal article" date="2015" name="Genome Announc.">
        <title>Expanding the biotechnology potential of lactobacilli through comparative genomics of 213 strains and associated genera.</title>
        <authorList>
            <person name="Sun Z."/>
            <person name="Harris H.M."/>
            <person name="McCann A."/>
            <person name="Guo C."/>
            <person name="Argimon S."/>
            <person name="Zhang W."/>
            <person name="Yang X."/>
            <person name="Jeffery I.B."/>
            <person name="Cooney J.C."/>
            <person name="Kagawa T.F."/>
            <person name="Liu W."/>
            <person name="Song Y."/>
            <person name="Salvetti E."/>
            <person name="Wrobel A."/>
            <person name="Rasinkangas P."/>
            <person name="Parkhill J."/>
            <person name="Rea M.C."/>
            <person name="O'Sullivan O."/>
            <person name="Ritari J."/>
            <person name="Douillard F.P."/>
            <person name="Paul Ross R."/>
            <person name="Yang R."/>
            <person name="Briner A.E."/>
            <person name="Felis G.E."/>
            <person name="de Vos W.M."/>
            <person name="Barrangou R."/>
            <person name="Klaenhammer T.R."/>
            <person name="Caufield P.W."/>
            <person name="Cui Y."/>
            <person name="Zhang H."/>
            <person name="O'Toole P.W."/>
        </authorList>
    </citation>
    <scope>NUCLEOTIDE SEQUENCE [LARGE SCALE GENOMIC DNA]</scope>
    <source>
        <strain evidence="4 5">DSM 15353</strain>
    </source>
</reference>
<keyword evidence="1" id="KW-0547">Nucleotide-binding</keyword>
<dbReference type="InterPro" id="IPR001206">
    <property type="entry name" value="Diacylglycerol_kinase_cat_dom"/>
</dbReference>
<dbReference type="EMBL" id="JQBK01000051">
    <property type="protein sequence ID" value="KRN82400.1"/>
    <property type="molecule type" value="Genomic_DNA"/>
</dbReference>
<dbReference type="Gene3D" id="3.40.50.10330">
    <property type="entry name" value="Probable inorganic polyphosphate/atp-NAD kinase, domain 1"/>
    <property type="match status" value="1"/>
</dbReference>
<proteinExistence type="predicted"/>
<accession>A0A0R2JYP1</accession>
<dbReference type="Proteomes" id="UP000051491">
    <property type="component" value="Unassembled WGS sequence"/>
</dbReference>
<dbReference type="InterPro" id="IPR017438">
    <property type="entry name" value="ATP-NAD_kinase_N"/>
</dbReference>
<sequence length="300" mass="33226">MTKTWGIFYNKNSGSGEETKKAELCQKRLAEKDSKVVLITGDSLDESQRHLANSLPDLDSLIVIGGDGTLNAAFSVIVKNNHPLPVGIIPAGTVNNFAKRYHIPQDTENAIANIIVPARLRMVGLCKCGMDKAVVSSLTFGNLATLSNEVRQRDKQKFGLGVYLVKAIQQIGKNKSYLIKYQIGDHQVETLRTWFTLITTSRLVGGFAYDTGAKEKMHVSVLHNIHLQQVGEYIYFAVTGKLRRAKNITTYTTQKLTVTPQDGKKVVSRIDGDEGPELPLTITFLPEYLPLMVPPQSNKR</sequence>
<protein>
    <recommendedName>
        <fullName evidence="3">DAGKc domain-containing protein</fullName>
    </recommendedName>
</protein>
<evidence type="ECO:0000313" key="5">
    <source>
        <dbReference type="Proteomes" id="UP000051491"/>
    </source>
</evidence>
<dbReference type="Gene3D" id="2.60.200.40">
    <property type="match status" value="1"/>
</dbReference>
<dbReference type="Pfam" id="PF00781">
    <property type="entry name" value="DAGK_cat"/>
    <property type="match status" value="1"/>
</dbReference>
<dbReference type="PATRIC" id="fig|89059.3.peg.1730"/>
<keyword evidence="2" id="KW-0067">ATP-binding</keyword>
<evidence type="ECO:0000256" key="1">
    <source>
        <dbReference type="ARBA" id="ARBA00022741"/>
    </source>
</evidence>
<name>A0A0R2JYP1_9LACO</name>
<evidence type="ECO:0000256" key="2">
    <source>
        <dbReference type="ARBA" id="ARBA00022840"/>
    </source>
</evidence>
<dbReference type="GO" id="GO:0005524">
    <property type="term" value="F:ATP binding"/>
    <property type="evidence" value="ECO:0007669"/>
    <property type="project" value="UniProtKB-KW"/>
</dbReference>
<evidence type="ECO:0000313" key="4">
    <source>
        <dbReference type="EMBL" id="KRN82400.1"/>
    </source>
</evidence>
<dbReference type="OrthoDB" id="142078at2"/>
<dbReference type="AlphaFoldDB" id="A0A0R2JYP1"/>
<gene>
    <name evidence="4" type="ORF">IV43_GL001622</name>
</gene>
<evidence type="ECO:0000259" key="3">
    <source>
        <dbReference type="PROSITE" id="PS50146"/>
    </source>
</evidence>
<dbReference type="SUPFAM" id="SSF111331">
    <property type="entry name" value="NAD kinase/diacylglycerol kinase-like"/>
    <property type="match status" value="1"/>
</dbReference>
<comment type="caution">
    <text evidence="4">The sequence shown here is derived from an EMBL/GenBank/DDBJ whole genome shotgun (WGS) entry which is preliminary data.</text>
</comment>
<dbReference type="InterPro" id="IPR016064">
    <property type="entry name" value="NAD/diacylglycerol_kinase_sf"/>
</dbReference>
<dbReference type="RefSeq" id="WP_010497599.1">
    <property type="nucleotide sequence ID" value="NZ_JQBK01000051.1"/>
</dbReference>
<dbReference type="PROSITE" id="PS50146">
    <property type="entry name" value="DAGK"/>
    <property type="match status" value="1"/>
</dbReference>
<dbReference type="GO" id="GO:0016301">
    <property type="term" value="F:kinase activity"/>
    <property type="evidence" value="ECO:0007669"/>
    <property type="project" value="InterPro"/>
</dbReference>